<proteinExistence type="predicted"/>
<sequence>MIYLIVAFLIQSFFAADITWIGTDPLSISLSDYSFFGLNGDPIYEFDGSSVSKLSDGTSDTTAINVKFQSESFIKCGSKMCPAIVLLGENKGISLKLTNATLEKDVFALEPGSWPDAGFDDVKKILTYPRKVREEFEHYNFLSILTSENGIDYSVYTAKIMEENDALSMQGLMNYAVNTTFTSTTYKDAGLSMVRAAVCVHYSTNSGSNTVLFNSSFPEPGDAISEITLTGATDLKIQLSEASTGGMFLWNVNSLFYSSFEGYLPMRLKFSGSNFPPSGETILSFVSGELGDFMVITDTGNPAPNNRKIYYGKEGYFRVNIEEIPSFGGSNTDTTKFALQSMSKIIKLPSDEASFHSASDIYELSTLTTTQSASKPCVIQKNSLENSTLILDSKESVKPVATLRGTSPVAVVVTTSVPNEMVLSYETDDSRDQNEIYTKKISTLVNPKETSRDEPGTRIVPFVSWYITDTVMSCTEPSFSVSLLHYGTCPTETRLIEPDDNVAAGKWVYEGLHSMTHFFLSNIFQFHVDENGKLTKSSETKTYLESQVGFTNSEHKRGSGKCTKVNCPFQRYYYMPSFMIEANVGKPFFPEFKIVDENKQEYDFGYKEHTLVVLGEITGGSGFMGTNEERKTFNLVKNTMELMNSQSRSYAPLAKGILEMNDINSNTSVYQYTFNGQMAGCTGAHQSYIGQLDKILLALGKSRDSVFSENDFDFRDVWNRQNFVSCRDNPNATIPDETFSELNSRLKVPVETLVQNRESINKRIRDSVIEGLLDENGEYEESVLDNLLEIPENAENFTGYAPLLCSSEGITDGGCTNQFIFTKPGRYVMSAILLDQNASGCDLRVSFIVKVNGK</sequence>
<gene>
    <name evidence="2" type="ORF">OKIOD_LOCUS4100</name>
</gene>
<evidence type="ECO:0000313" key="2">
    <source>
        <dbReference type="EMBL" id="CAG5090289.1"/>
    </source>
</evidence>
<evidence type="ECO:0000256" key="1">
    <source>
        <dbReference type="SAM" id="SignalP"/>
    </source>
</evidence>
<dbReference type="Proteomes" id="UP001158576">
    <property type="component" value="Chromosome PAR"/>
</dbReference>
<dbReference type="EMBL" id="OU015568">
    <property type="protein sequence ID" value="CAG5090289.1"/>
    <property type="molecule type" value="Genomic_DNA"/>
</dbReference>
<keyword evidence="3" id="KW-1185">Reference proteome</keyword>
<keyword evidence="1" id="KW-0732">Signal</keyword>
<reference evidence="2 3" key="1">
    <citation type="submission" date="2021-04" db="EMBL/GenBank/DDBJ databases">
        <authorList>
            <person name="Bliznina A."/>
        </authorList>
    </citation>
    <scope>NUCLEOTIDE SEQUENCE [LARGE SCALE GENOMIC DNA]</scope>
</reference>
<organism evidence="2 3">
    <name type="scientific">Oikopleura dioica</name>
    <name type="common">Tunicate</name>
    <dbReference type="NCBI Taxonomy" id="34765"/>
    <lineage>
        <taxon>Eukaryota</taxon>
        <taxon>Metazoa</taxon>
        <taxon>Chordata</taxon>
        <taxon>Tunicata</taxon>
        <taxon>Appendicularia</taxon>
        <taxon>Copelata</taxon>
        <taxon>Oikopleuridae</taxon>
        <taxon>Oikopleura</taxon>
    </lineage>
</organism>
<evidence type="ECO:0000313" key="3">
    <source>
        <dbReference type="Proteomes" id="UP001158576"/>
    </source>
</evidence>
<feature type="signal peptide" evidence="1">
    <location>
        <begin position="1"/>
        <end position="15"/>
    </location>
</feature>
<protein>
    <submittedName>
        <fullName evidence="2">Oidioi.mRNA.OKI2018_I69.PAR.g12542.t1.cds</fullName>
    </submittedName>
</protein>
<feature type="chain" id="PRO_5047124485" evidence="1">
    <location>
        <begin position="16"/>
        <end position="854"/>
    </location>
</feature>
<accession>A0ABN7S7G9</accession>
<name>A0ABN7S7G9_OIKDI</name>